<dbReference type="Proteomes" id="UP000479475">
    <property type="component" value="Unassembled WGS sequence"/>
</dbReference>
<reference evidence="7 16" key="4">
    <citation type="submission" date="2020-02" db="EMBL/GenBank/DDBJ databases">
        <title>Klebsiella pneumoniae genome sequencing and assembly.</title>
        <authorList>
            <person name="Starkova P.S."/>
            <person name="Sulyan O.S."/>
            <person name="Likholetova D.V."/>
            <person name="Ageevets V.A."/>
            <person name="Lazareva I.V."/>
            <person name="Sopova J.V."/>
            <person name="Sidorenko S.V."/>
        </authorList>
    </citation>
    <scope>NUCLEOTIDE SEQUENCE [LARGE SCALE GENOMIC DNA]</scope>
    <source>
        <strain evidence="7 16">2429</strain>
    </source>
</reference>
<evidence type="ECO:0000313" key="16">
    <source>
        <dbReference type="Proteomes" id="UP000479475"/>
    </source>
</evidence>
<dbReference type="Proteomes" id="UP000234439">
    <property type="component" value="Unassembled WGS sequence"/>
</dbReference>
<dbReference type="SMR" id="A0A0C7KIF8"/>
<dbReference type="GO" id="GO:0043709">
    <property type="term" value="P:cell adhesion involved in single-species biofilm formation"/>
    <property type="evidence" value="ECO:0007669"/>
    <property type="project" value="TreeGrafter"/>
</dbReference>
<dbReference type="Proteomes" id="UP000259975">
    <property type="component" value="Unassembled WGS sequence"/>
</dbReference>
<evidence type="ECO:0000313" key="7">
    <source>
        <dbReference type="EMBL" id="NGN74267.1"/>
    </source>
</evidence>
<evidence type="ECO:0000256" key="1">
    <source>
        <dbReference type="ARBA" id="ARBA00004561"/>
    </source>
</evidence>
<dbReference type="SUPFAM" id="SSF49401">
    <property type="entry name" value="Bacterial adhesins"/>
    <property type="match status" value="1"/>
</dbReference>
<dbReference type="Proteomes" id="UP000258673">
    <property type="component" value="Unassembled WGS sequence"/>
</dbReference>
<dbReference type="InterPro" id="IPR050263">
    <property type="entry name" value="Bact_Fimbrial_Adh_Pro"/>
</dbReference>
<dbReference type="Proteomes" id="UP000255099">
    <property type="component" value="Unassembled WGS sequence"/>
</dbReference>
<dbReference type="EMBL" id="UKUT01000007">
    <property type="protein sequence ID" value="SYH33811.1"/>
    <property type="molecule type" value="Genomic_DNA"/>
</dbReference>
<evidence type="ECO:0000256" key="3">
    <source>
        <dbReference type="ARBA" id="ARBA00022729"/>
    </source>
</evidence>
<comment type="similarity">
    <text evidence="2">Belongs to the fimbrial protein family.</text>
</comment>
<reference evidence="9 13" key="2">
    <citation type="submission" date="2018-06" db="EMBL/GenBank/DDBJ databases">
        <authorList>
            <consortium name="Pathogen Informatics"/>
            <person name="Doyle S."/>
        </authorList>
    </citation>
    <scope>NUCLEOTIDE SEQUENCE [LARGE SCALE GENOMIC DNA]</scope>
    <source>
        <strain evidence="9 13">NCTC9637</strain>
    </source>
</reference>
<keyword evidence="3 5" id="KW-0732">Signal</keyword>
<evidence type="ECO:0000313" key="11">
    <source>
        <dbReference type="EMBL" id="SYH33811.1"/>
    </source>
</evidence>
<dbReference type="GO" id="GO:0009289">
    <property type="term" value="C:pilus"/>
    <property type="evidence" value="ECO:0007669"/>
    <property type="project" value="UniProtKB-SubCell"/>
</dbReference>
<dbReference type="PANTHER" id="PTHR33420">
    <property type="entry name" value="FIMBRIAL SUBUNIT ELFA-RELATED"/>
    <property type="match status" value="1"/>
</dbReference>
<dbReference type="EMBL" id="NCMJ01000058">
    <property type="protein sequence ID" value="PLE27564.1"/>
    <property type="molecule type" value="Genomic_DNA"/>
</dbReference>
<dbReference type="EMBL" id="JAAKYD010000018">
    <property type="protein sequence ID" value="NGN74267.1"/>
    <property type="molecule type" value="Genomic_DNA"/>
</dbReference>
<evidence type="ECO:0000259" key="6">
    <source>
        <dbReference type="Pfam" id="PF00419"/>
    </source>
</evidence>
<dbReference type="PANTHER" id="PTHR33420:SF3">
    <property type="entry name" value="FIMBRIAL SUBUNIT ELFA"/>
    <property type="match status" value="1"/>
</dbReference>
<evidence type="ECO:0000256" key="4">
    <source>
        <dbReference type="ARBA" id="ARBA00023263"/>
    </source>
</evidence>
<dbReference type="Pfam" id="PF00419">
    <property type="entry name" value="Fimbrial"/>
    <property type="match status" value="1"/>
</dbReference>
<protein>
    <submittedName>
        <fullName evidence="7 8">Fimbrial protein</fullName>
    </submittedName>
    <submittedName>
        <fullName evidence="10 11">Fimbrial-like protein</fullName>
    </submittedName>
</protein>
<feature type="signal peptide" evidence="5">
    <location>
        <begin position="1"/>
        <end position="30"/>
    </location>
</feature>
<dbReference type="InterPro" id="IPR008966">
    <property type="entry name" value="Adhesion_dom_sf"/>
</dbReference>
<evidence type="ECO:0000256" key="2">
    <source>
        <dbReference type="ARBA" id="ARBA00006671"/>
    </source>
</evidence>
<evidence type="ECO:0000313" key="10">
    <source>
        <dbReference type="EMBL" id="SXN33918.1"/>
    </source>
</evidence>
<comment type="subcellular location">
    <subcellularLocation>
        <location evidence="1">Fimbrium</location>
    </subcellularLocation>
</comment>
<reference evidence="8 12" key="1">
    <citation type="journal article" date="2017" name="J. Infect. Dis.">
        <title>An Analysis of the Epidemic of Klebsiella pneumoniae Carbapenemase-Producing K. pneumoniae: Convergence of Two Evolutionary Mechanisms Creates the Perfect Storm.</title>
        <authorList>
            <person name="Rojas L.J."/>
            <person name="Weinstock G.M."/>
            <person name="De La Cadena E."/>
            <person name="Diaz L."/>
            <person name="Rios R."/>
            <person name="Hanson B.M."/>
            <person name="Brown J.S."/>
            <person name="Vats P."/>
            <person name="Phillips D.S."/>
            <person name="Nguyen H."/>
            <person name="Hujer K.M."/>
            <person name="Correa A."/>
            <person name="Adams M.D."/>
            <person name="Perez F."/>
            <person name="Sodergren E."/>
            <person name="Narechania A."/>
            <person name="Planet P.J."/>
            <person name="Villegas M.V."/>
            <person name="Bonomo R.A."/>
            <person name="Arias C.A."/>
        </authorList>
    </citation>
    <scope>NUCLEOTIDE SEQUENCE [LARGE SCALE GENOMIC DNA]</scope>
    <source>
        <strain evidence="8 12">COL-Kpn30</strain>
    </source>
</reference>
<feature type="domain" description="Fimbrial-type adhesion" evidence="6">
    <location>
        <begin position="38"/>
        <end position="191"/>
    </location>
</feature>
<dbReference type="InterPro" id="IPR036937">
    <property type="entry name" value="Adhesion_dom_fimbrial_sf"/>
</dbReference>
<evidence type="ECO:0000256" key="5">
    <source>
        <dbReference type="SAM" id="SignalP"/>
    </source>
</evidence>
<dbReference type="Gene3D" id="2.60.40.1090">
    <property type="entry name" value="Fimbrial-type adhesion domain"/>
    <property type="match status" value="1"/>
</dbReference>
<dbReference type="AlphaFoldDB" id="A0A0C7KIF8"/>
<dbReference type="RefSeq" id="WP_004181296.1">
    <property type="nucleotide sequence ID" value="NZ_AP018750.1"/>
</dbReference>
<name>A0A0C7KIF8_KLEPN</name>
<evidence type="ECO:0000313" key="15">
    <source>
        <dbReference type="Proteomes" id="UP000259975"/>
    </source>
</evidence>
<evidence type="ECO:0000313" key="8">
    <source>
        <dbReference type="EMBL" id="PLE27564.1"/>
    </source>
</evidence>
<accession>A0A0C7KIF8</accession>
<keyword evidence="4" id="KW-0281">Fimbrium</keyword>
<organism evidence="10 15">
    <name type="scientific">Klebsiella pneumoniae</name>
    <dbReference type="NCBI Taxonomy" id="573"/>
    <lineage>
        <taxon>Bacteria</taxon>
        <taxon>Pseudomonadati</taxon>
        <taxon>Pseudomonadota</taxon>
        <taxon>Gammaproteobacteria</taxon>
        <taxon>Enterobacterales</taxon>
        <taxon>Enterobacteriaceae</taxon>
        <taxon>Klebsiella/Raoultella group</taxon>
        <taxon>Klebsiella</taxon>
        <taxon>Klebsiella pneumoniae complex</taxon>
    </lineage>
</organism>
<proteinExistence type="inferred from homology"/>
<gene>
    <name evidence="10" type="primary">fim_4</name>
    <name evidence="9" type="synonym">fim_2</name>
    <name evidence="8" type="ORF">B6I68_11655</name>
    <name evidence="7" type="ORF">G4V31_19300</name>
    <name evidence="9" type="ORF">NCTC9637_01303</name>
    <name evidence="10" type="ORF">SAMEA3499901_04975</name>
    <name evidence="11" type="ORF">SAMEA3515122_03472</name>
</gene>
<evidence type="ECO:0000313" key="9">
    <source>
        <dbReference type="EMBL" id="STT46428.1"/>
    </source>
</evidence>
<evidence type="ECO:0000313" key="13">
    <source>
        <dbReference type="Proteomes" id="UP000255099"/>
    </source>
</evidence>
<dbReference type="EMBL" id="UGLB01000003">
    <property type="protein sequence ID" value="STT46428.1"/>
    <property type="molecule type" value="Genomic_DNA"/>
</dbReference>
<evidence type="ECO:0000313" key="14">
    <source>
        <dbReference type="Proteomes" id="UP000258673"/>
    </source>
</evidence>
<dbReference type="InterPro" id="IPR000259">
    <property type="entry name" value="Adhesion_dom_fimbrial"/>
</dbReference>
<dbReference type="EMBL" id="UKGE01000030">
    <property type="protein sequence ID" value="SXN33918.1"/>
    <property type="molecule type" value="Genomic_DNA"/>
</dbReference>
<sequence>MHYNERTRSTKLVGFMLSGMLFALTTSVYAGSSSTTVNFSATLVGGSCQISVDRPSITFSPVSSSTVIAAGGDGIDPQLFSMTFSDCSGWGLTPKVQIKGNTFTSGIPLFRNDNAAGDYSQGYGVKLVQQGQMAAIANMDKLIVGTADQQLNTLNGQTLNFEARLSCGNCTAGPSLKGGNMNATVTLQFIYE</sequence>
<dbReference type="KEGG" id="kpx:PMK1_00879"/>
<feature type="chain" id="PRO_5044052921" evidence="5">
    <location>
        <begin position="31"/>
        <end position="192"/>
    </location>
</feature>
<reference evidence="14 15" key="3">
    <citation type="submission" date="2018-08" db="EMBL/GenBank/DDBJ databases">
        <authorList>
            <consortium name="Pathogen Informatics"/>
        </authorList>
    </citation>
    <scope>NUCLEOTIDE SEQUENCE [LARGE SCALE GENOMIC DNA]</scope>
    <source>
        <strain evidence="10 15">EuSCAPE_AT029</strain>
        <strain evidence="11 14">EuSCAPE_IT093</strain>
    </source>
</reference>
<evidence type="ECO:0000313" key="12">
    <source>
        <dbReference type="Proteomes" id="UP000234439"/>
    </source>
</evidence>